<accession>A0ACA9Y3L1</accession>
<name>A0ACA9Y3L1_9ASCO</name>
<organism evidence="1 2">
    <name type="scientific">[Candida] jaroonii</name>
    <dbReference type="NCBI Taxonomy" id="467808"/>
    <lineage>
        <taxon>Eukaryota</taxon>
        <taxon>Fungi</taxon>
        <taxon>Dikarya</taxon>
        <taxon>Ascomycota</taxon>
        <taxon>Saccharomycotina</taxon>
        <taxon>Pichiomycetes</taxon>
        <taxon>Debaryomycetaceae</taxon>
        <taxon>Yamadazyma</taxon>
    </lineage>
</organism>
<dbReference type="Proteomes" id="UP001152531">
    <property type="component" value="Unassembled WGS sequence"/>
</dbReference>
<gene>
    <name evidence="1" type="ORF">CLIB1444_02S10264</name>
</gene>
<protein>
    <submittedName>
        <fullName evidence="1">Uncharacterized protein</fullName>
    </submittedName>
</protein>
<evidence type="ECO:0000313" key="2">
    <source>
        <dbReference type="Proteomes" id="UP001152531"/>
    </source>
</evidence>
<sequence length="435" mass="49294">MPLLVKFKKSKGNKVSVTSVVSETTKQIHVRIRLPKRVLEDLEDSDLSSLEDELNQALTTDSILPRTPVKQSTQTDDEPKSLNVTLKYSPRPSSTFSSFKSNNNTQITEPDKEVKQEVPEQPNLQASKQPSTVPGYRGIPPNLTIVLKREFGLLNESSEDLEMIEKIIFTLRDPLSATKIKLPVKSITCSHFECFDFENFCVFNKIPHGIKSILKKDLIRKSFDLKKRDKFLQNTGKDFNPMSIVQLTKNFIYNPGLNEFKNVGVANQPHYPTYKCPVCNNPFELSQLFISDIINYFIKTTPMDINRIELLDMANYRIVDDLPQPKKEESHEVVMLDSDDEIDTNVPEQKDVVLPVLRGFDNNGSNNVQLPSFNMMNSEIPGFSDDSTEEEDYGKIPPPPAKFPSQRNPSQSNLPQRNPPTTTGTGSWEDPVTLD</sequence>
<evidence type="ECO:0000313" key="1">
    <source>
        <dbReference type="EMBL" id="CAH6719512.1"/>
    </source>
</evidence>
<reference evidence="1" key="1">
    <citation type="submission" date="2022-06" db="EMBL/GenBank/DDBJ databases">
        <authorList>
            <person name="Legras J.-L."/>
            <person name="Devillers H."/>
            <person name="Grondin C."/>
        </authorList>
    </citation>
    <scope>NUCLEOTIDE SEQUENCE</scope>
    <source>
        <strain evidence="1">CLIB 1444</strain>
    </source>
</reference>
<proteinExistence type="predicted"/>
<keyword evidence="2" id="KW-1185">Reference proteome</keyword>
<comment type="caution">
    <text evidence="1">The sequence shown here is derived from an EMBL/GenBank/DDBJ whole genome shotgun (WGS) entry which is preliminary data.</text>
</comment>
<dbReference type="EMBL" id="CALSDN010000002">
    <property type="protein sequence ID" value="CAH6719512.1"/>
    <property type="molecule type" value="Genomic_DNA"/>
</dbReference>